<dbReference type="InterPro" id="IPR004873">
    <property type="entry name" value="BURP_dom"/>
</dbReference>
<evidence type="ECO:0000256" key="7">
    <source>
        <dbReference type="SAM" id="SignalP"/>
    </source>
</evidence>
<comment type="caution">
    <text evidence="9">The sequence shown here is derived from an EMBL/GenBank/DDBJ whole genome shotgun (WGS) entry which is preliminary data.</text>
</comment>
<feature type="signal peptide" evidence="7">
    <location>
        <begin position="1"/>
        <end position="22"/>
    </location>
</feature>
<dbReference type="PANTHER" id="PTHR31458">
    <property type="entry name" value="POLYGALACTURONASE 1 BETA-LIKE PROTEIN 2"/>
    <property type="match status" value="1"/>
</dbReference>
<reference evidence="9" key="1">
    <citation type="journal article" date="2023" name="Plant J.">
        <title>Genome sequences and population genomics provide insights into the demographic history, inbreeding, and mutation load of two 'living fossil' tree species of Dipteronia.</title>
        <authorList>
            <person name="Feng Y."/>
            <person name="Comes H.P."/>
            <person name="Chen J."/>
            <person name="Zhu S."/>
            <person name="Lu R."/>
            <person name="Zhang X."/>
            <person name="Li P."/>
            <person name="Qiu J."/>
            <person name="Olsen K.M."/>
            <person name="Qiu Y."/>
        </authorList>
    </citation>
    <scope>NUCLEOTIDE SEQUENCE</scope>
    <source>
        <strain evidence="9">NBL</strain>
    </source>
</reference>
<gene>
    <name evidence="9" type="ORF">Dsin_010351</name>
</gene>
<keyword evidence="3" id="KW-0134">Cell wall</keyword>
<evidence type="ECO:0000256" key="3">
    <source>
        <dbReference type="ARBA" id="ARBA00022512"/>
    </source>
</evidence>
<dbReference type="GO" id="GO:0048046">
    <property type="term" value="C:apoplast"/>
    <property type="evidence" value="ECO:0007669"/>
    <property type="project" value="UniProtKB-SubCell"/>
</dbReference>
<evidence type="ECO:0000259" key="8">
    <source>
        <dbReference type="PROSITE" id="PS51277"/>
    </source>
</evidence>
<keyword evidence="5 7" id="KW-0732">Signal</keyword>
<evidence type="ECO:0000256" key="2">
    <source>
        <dbReference type="ARBA" id="ARBA00004271"/>
    </source>
</evidence>
<proteinExistence type="predicted"/>
<dbReference type="AlphaFoldDB" id="A0AAE0ECL0"/>
<dbReference type="Pfam" id="PF03181">
    <property type="entry name" value="BURP"/>
    <property type="match status" value="1"/>
</dbReference>
<dbReference type="PROSITE" id="PS51277">
    <property type="entry name" value="BURP"/>
    <property type="match status" value="1"/>
</dbReference>
<feature type="chain" id="PRO_5042041419" description="BURP domain-containing protein" evidence="7">
    <location>
        <begin position="23"/>
        <end position="226"/>
    </location>
</feature>
<accession>A0AAE0ECL0</accession>
<name>A0AAE0ECL0_9ROSI</name>
<evidence type="ECO:0000313" key="10">
    <source>
        <dbReference type="Proteomes" id="UP001281410"/>
    </source>
</evidence>
<keyword evidence="6" id="KW-0325">Glycoprotein</keyword>
<sequence length="226" mass="25275">MSSLLLFFFLLFSSLNVSFVAARDLKGAKENQFPPKAHLTRYWNKKINTNLPESHFLHSKASSPLNAADLANFAKLTAAQNNNPLPPLYPGGIVFNIYGPYEDYLKNDINFINYHSNSSESESEAADPPQAGEVSNRVVNKKKVAINNNNKSLEPGRFFRESNLKKGTVMPMPDITNKLPENTFLPRTTVNKIPFSSMELSAMKEIFNASDNSAMECIIKDVLKDL</sequence>
<protein>
    <recommendedName>
        <fullName evidence="8">BURP domain-containing protein</fullName>
    </recommendedName>
</protein>
<feature type="domain" description="BURP" evidence="8">
    <location>
        <begin position="158"/>
        <end position="226"/>
    </location>
</feature>
<keyword evidence="4" id="KW-0052">Apoplast</keyword>
<evidence type="ECO:0000313" key="9">
    <source>
        <dbReference type="EMBL" id="KAK3223326.1"/>
    </source>
</evidence>
<evidence type="ECO:0000256" key="1">
    <source>
        <dbReference type="ARBA" id="ARBA00004191"/>
    </source>
</evidence>
<evidence type="ECO:0000256" key="5">
    <source>
        <dbReference type="ARBA" id="ARBA00022729"/>
    </source>
</evidence>
<dbReference type="InterPro" id="IPR051897">
    <property type="entry name" value="PG-associated_BURP"/>
</dbReference>
<dbReference type="PANTHER" id="PTHR31458:SF2">
    <property type="entry name" value="POLYGALACTURONASE 1 BETA-LIKE PROTEIN 2"/>
    <property type="match status" value="1"/>
</dbReference>
<evidence type="ECO:0000256" key="4">
    <source>
        <dbReference type="ARBA" id="ARBA00022523"/>
    </source>
</evidence>
<keyword evidence="3" id="KW-0964">Secreted</keyword>
<evidence type="ECO:0000256" key="6">
    <source>
        <dbReference type="ARBA" id="ARBA00023180"/>
    </source>
</evidence>
<comment type="subcellular location">
    <subcellularLocation>
        <location evidence="1">Secreted</location>
        <location evidence="1">Cell wall</location>
    </subcellularLocation>
    <subcellularLocation>
        <location evidence="2">Secreted</location>
        <location evidence="2">Extracellular space</location>
        <location evidence="2">Apoplast</location>
    </subcellularLocation>
</comment>
<dbReference type="EMBL" id="JANJYJ010000003">
    <property type="protein sequence ID" value="KAK3223326.1"/>
    <property type="molecule type" value="Genomic_DNA"/>
</dbReference>
<keyword evidence="10" id="KW-1185">Reference proteome</keyword>
<dbReference type="Proteomes" id="UP001281410">
    <property type="component" value="Unassembled WGS sequence"/>
</dbReference>
<organism evidence="9 10">
    <name type="scientific">Dipteronia sinensis</name>
    <dbReference type="NCBI Taxonomy" id="43782"/>
    <lineage>
        <taxon>Eukaryota</taxon>
        <taxon>Viridiplantae</taxon>
        <taxon>Streptophyta</taxon>
        <taxon>Embryophyta</taxon>
        <taxon>Tracheophyta</taxon>
        <taxon>Spermatophyta</taxon>
        <taxon>Magnoliopsida</taxon>
        <taxon>eudicotyledons</taxon>
        <taxon>Gunneridae</taxon>
        <taxon>Pentapetalae</taxon>
        <taxon>rosids</taxon>
        <taxon>malvids</taxon>
        <taxon>Sapindales</taxon>
        <taxon>Sapindaceae</taxon>
        <taxon>Hippocastanoideae</taxon>
        <taxon>Acereae</taxon>
        <taxon>Dipteronia</taxon>
    </lineage>
</organism>